<sequence length="215" mass="25774">MWEVQVKYPYFYLKNMKKKIRFIESIRVEDNVPKLLDWHQKRVNETLRFHGMQNHIHLEKVFLQSDFQGKGVYKWRVVYDEKGVCSSAFQQYFPKKITRFRTVDASGFRYPFKYEDRHFLEQRSKASYEDFIFLDKNNITDSSFSNLVFYDGKAWFTPNTFLLNGVQRQFLLATERIFESSITVEHLSAFTHFKLINAMLPLEEATAYEIGQIIL</sequence>
<dbReference type="AlphaFoldDB" id="A0A376C0B6"/>
<name>A0A376C0B6_9FLAO</name>
<accession>A0A376C0B6</accession>
<dbReference type="InterPro" id="IPR001544">
    <property type="entry name" value="Aminotrans_IV"/>
</dbReference>
<dbReference type="InterPro" id="IPR043131">
    <property type="entry name" value="BCAT-like_N"/>
</dbReference>
<organism evidence="1 2">
    <name type="scientific">Bergeyella zoohelcum</name>
    <dbReference type="NCBI Taxonomy" id="1015"/>
    <lineage>
        <taxon>Bacteria</taxon>
        <taxon>Pseudomonadati</taxon>
        <taxon>Bacteroidota</taxon>
        <taxon>Flavobacteriia</taxon>
        <taxon>Flavobacteriales</taxon>
        <taxon>Weeksellaceae</taxon>
        <taxon>Bergeyella</taxon>
    </lineage>
</organism>
<dbReference type="Gene3D" id="3.20.10.10">
    <property type="entry name" value="D-amino Acid Aminotransferase, subunit A, domain 2"/>
    <property type="match status" value="1"/>
</dbReference>
<dbReference type="SUPFAM" id="SSF56752">
    <property type="entry name" value="D-aminoacid aminotransferase-like PLP-dependent enzymes"/>
    <property type="match status" value="1"/>
</dbReference>
<protein>
    <submittedName>
        <fullName evidence="1">Branched-chain amino acid aminotransferase/4-amino-4-deoxychorismate lyase</fullName>
    </submittedName>
</protein>
<keyword evidence="1" id="KW-0808">Transferase</keyword>
<evidence type="ECO:0000313" key="1">
    <source>
        <dbReference type="EMBL" id="SSZ47174.1"/>
    </source>
</evidence>
<reference evidence="1 2" key="1">
    <citation type="submission" date="2018-06" db="EMBL/GenBank/DDBJ databases">
        <authorList>
            <consortium name="Pathogen Informatics"/>
            <person name="Doyle S."/>
        </authorList>
    </citation>
    <scope>NUCLEOTIDE SEQUENCE [LARGE SCALE GENOMIC DNA]</scope>
    <source>
        <strain evidence="1 2">NCTC11661</strain>
    </source>
</reference>
<proteinExistence type="predicted"/>
<dbReference type="InterPro" id="IPR036038">
    <property type="entry name" value="Aminotransferase-like"/>
</dbReference>
<dbReference type="EMBL" id="UFTJ01000001">
    <property type="protein sequence ID" value="SSZ47174.1"/>
    <property type="molecule type" value="Genomic_DNA"/>
</dbReference>
<evidence type="ECO:0000313" key="2">
    <source>
        <dbReference type="Proteomes" id="UP000255515"/>
    </source>
</evidence>
<dbReference type="GO" id="GO:0016829">
    <property type="term" value="F:lyase activity"/>
    <property type="evidence" value="ECO:0007669"/>
    <property type="project" value="UniProtKB-KW"/>
</dbReference>
<dbReference type="Pfam" id="PF01063">
    <property type="entry name" value="Aminotran_4"/>
    <property type="match status" value="1"/>
</dbReference>
<dbReference type="GO" id="GO:0008483">
    <property type="term" value="F:transaminase activity"/>
    <property type="evidence" value="ECO:0007669"/>
    <property type="project" value="UniProtKB-KW"/>
</dbReference>
<dbReference type="Proteomes" id="UP000255515">
    <property type="component" value="Unassembled WGS sequence"/>
</dbReference>
<keyword evidence="1" id="KW-0032">Aminotransferase</keyword>
<gene>
    <name evidence="1" type="ORF">NCTC11661_00840</name>
</gene>
<dbReference type="InterPro" id="IPR043132">
    <property type="entry name" value="BCAT-like_C"/>
</dbReference>
<dbReference type="Gene3D" id="3.30.470.10">
    <property type="match status" value="1"/>
</dbReference>
<keyword evidence="1" id="KW-0456">Lyase</keyword>